<evidence type="ECO:0008006" key="3">
    <source>
        <dbReference type="Google" id="ProtNLM"/>
    </source>
</evidence>
<dbReference type="RefSeq" id="WP_200352110.1">
    <property type="nucleotide sequence ID" value="NZ_BAABHZ010000001.1"/>
</dbReference>
<organism evidence="1 2">
    <name type="scientific">Luteolibacter yonseiensis</name>
    <dbReference type="NCBI Taxonomy" id="1144680"/>
    <lineage>
        <taxon>Bacteria</taxon>
        <taxon>Pseudomonadati</taxon>
        <taxon>Verrucomicrobiota</taxon>
        <taxon>Verrucomicrobiia</taxon>
        <taxon>Verrucomicrobiales</taxon>
        <taxon>Verrucomicrobiaceae</taxon>
        <taxon>Luteolibacter</taxon>
    </lineage>
</organism>
<evidence type="ECO:0000313" key="1">
    <source>
        <dbReference type="EMBL" id="MBK1817157.1"/>
    </source>
</evidence>
<gene>
    <name evidence="1" type="ORF">JIN84_16170</name>
</gene>
<keyword evidence="2" id="KW-1185">Reference proteome</keyword>
<reference evidence="1" key="1">
    <citation type="submission" date="2021-01" db="EMBL/GenBank/DDBJ databases">
        <title>Modified the classification status of verrucomicrobia.</title>
        <authorList>
            <person name="Feng X."/>
        </authorList>
    </citation>
    <scope>NUCLEOTIDE SEQUENCE</scope>
    <source>
        <strain evidence="1">JCM 18052</strain>
    </source>
</reference>
<proteinExistence type="predicted"/>
<evidence type="ECO:0000313" key="2">
    <source>
        <dbReference type="Proteomes" id="UP000600139"/>
    </source>
</evidence>
<accession>A0A934R697</accession>
<dbReference type="EMBL" id="JAENIK010000012">
    <property type="protein sequence ID" value="MBK1817157.1"/>
    <property type="molecule type" value="Genomic_DNA"/>
</dbReference>
<protein>
    <recommendedName>
        <fullName evidence="3">Lipoprotein</fullName>
    </recommendedName>
</protein>
<dbReference type="PROSITE" id="PS51257">
    <property type="entry name" value="PROKAR_LIPOPROTEIN"/>
    <property type="match status" value="1"/>
</dbReference>
<sequence length="162" mass="18380">MNHPLVKRLNGHARLGMAVLFLLSSVGCFHRNAQTGDEKAIKARIAGMRSFYVRTHPDDDYNLGRDVVSQLREMGYQATSGPAVSPPDPVDGVITYLDRWEWGFTIRMLRLDMKLREPETDVVLEDANSSSLPYMHRSQQEIVREALDNLLKGGKSGKIRRR</sequence>
<comment type="caution">
    <text evidence="1">The sequence shown here is derived from an EMBL/GenBank/DDBJ whole genome shotgun (WGS) entry which is preliminary data.</text>
</comment>
<dbReference type="Proteomes" id="UP000600139">
    <property type="component" value="Unassembled WGS sequence"/>
</dbReference>
<dbReference type="AlphaFoldDB" id="A0A934R697"/>
<name>A0A934R697_9BACT</name>